<feature type="transmembrane region" description="Helical" evidence="1">
    <location>
        <begin position="68"/>
        <end position="88"/>
    </location>
</feature>
<evidence type="ECO:0000313" key="2">
    <source>
        <dbReference type="EMBL" id="RVT39616.1"/>
    </source>
</evidence>
<feature type="transmembrane region" description="Helical" evidence="1">
    <location>
        <begin position="12"/>
        <end position="32"/>
    </location>
</feature>
<comment type="caution">
    <text evidence="2">The sequence shown here is derived from an EMBL/GenBank/DDBJ whole genome shotgun (WGS) entry which is preliminary data.</text>
</comment>
<dbReference type="EMBL" id="RZUL01000006">
    <property type="protein sequence ID" value="RVT39616.1"/>
    <property type="molecule type" value="Genomic_DNA"/>
</dbReference>
<evidence type="ECO:0000313" key="3">
    <source>
        <dbReference type="Proteomes" id="UP000282977"/>
    </source>
</evidence>
<sequence>MQQLTHAEFSNWVALYVATGLCCAIAFALAAAKTAIDIYQESSWASVQSFGSLVLFVPKTWWRWQKNYLASTPVTLGVVSLFAASMSWS</sequence>
<dbReference type="AlphaFoldDB" id="A0A437J4P3"/>
<evidence type="ECO:0000256" key="1">
    <source>
        <dbReference type="SAM" id="Phobius"/>
    </source>
</evidence>
<proteinExistence type="predicted"/>
<keyword evidence="1" id="KW-0812">Transmembrane</keyword>
<dbReference type="RefSeq" id="WP_127691692.1">
    <property type="nucleotide sequence ID" value="NZ_RZUL01000006.1"/>
</dbReference>
<keyword evidence="3" id="KW-1185">Reference proteome</keyword>
<dbReference type="OrthoDB" id="7572638at2"/>
<protein>
    <submittedName>
        <fullName evidence="2">Uncharacterized protein</fullName>
    </submittedName>
</protein>
<name>A0A437J4P3_9SPHN</name>
<reference evidence="2 3" key="1">
    <citation type="submission" date="2019-01" db="EMBL/GenBank/DDBJ databases">
        <authorList>
            <person name="Chen W.-M."/>
        </authorList>
    </citation>
    <scope>NUCLEOTIDE SEQUENCE [LARGE SCALE GENOMIC DNA]</scope>
    <source>
        <strain evidence="2 3">TLA-22</strain>
    </source>
</reference>
<accession>A0A437J4P3</accession>
<organism evidence="2 3">
    <name type="scientific">Sphingobium algorifonticola</name>
    <dbReference type="NCBI Taxonomy" id="2008318"/>
    <lineage>
        <taxon>Bacteria</taxon>
        <taxon>Pseudomonadati</taxon>
        <taxon>Pseudomonadota</taxon>
        <taxon>Alphaproteobacteria</taxon>
        <taxon>Sphingomonadales</taxon>
        <taxon>Sphingomonadaceae</taxon>
        <taxon>Sphingobium</taxon>
    </lineage>
</organism>
<keyword evidence="1" id="KW-1133">Transmembrane helix</keyword>
<dbReference type="Proteomes" id="UP000282977">
    <property type="component" value="Unassembled WGS sequence"/>
</dbReference>
<gene>
    <name evidence="2" type="ORF">ENE74_14740</name>
</gene>
<keyword evidence="1" id="KW-0472">Membrane</keyword>